<dbReference type="EMBL" id="JAEAOA010001244">
    <property type="protein sequence ID" value="KAK3607034.1"/>
    <property type="molecule type" value="Genomic_DNA"/>
</dbReference>
<name>A0AAE0WAF0_9BIVA</name>
<keyword evidence="2" id="KW-1185">Reference proteome</keyword>
<evidence type="ECO:0000313" key="1">
    <source>
        <dbReference type="EMBL" id="KAK3607034.1"/>
    </source>
</evidence>
<comment type="caution">
    <text evidence="1">The sequence shown here is derived from an EMBL/GenBank/DDBJ whole genome shotgun (WGS) entry which is preliminary data.</text>
</comment>
<reference evidence="1" key="2">
    <citation type="journal article" date="2021" name="Genome Biol. Evol.">
        <title>Developing a high-quality reference genome for a parasitic bivalve with doubly uniparental inheritance (Bivalvia: Unionida).</title>
        <authorList>
            <person name="Smith C.H."/>
        </authorList>
    </citation>
    <scope>NUCLEOTIDE SEQUENCE</scope>
    <source>
        <strain evidence="1">CHS0354</strain>
        <tissue evidence="1">Mantle</tissue>
    </source>
</reference>
<reference evidence="1" key="3">
    <citation type="submission" date="2023-05" db="EMBL/GenBank/DDBJ databases">
        <authorList>
            <person name="Smith C.H."/>
        </authorList>
    </citation>
    <scope>NUCLEOTIDE SEQUENCE</scope>
    <source>
        <strain evidence="1">CHS0354</strain>
        <tissue evidence="1">Mantle</tissue>
    </source>
</reference>
<evidence type="ECO:0000313" key="2">
    <source>
        <dbReference type="Proteomes" id="UP001195483"/>
    </source>
</evidence>
<dbReference type="AlphaFoldDB" id="A0AAE0WAF0"/>
<protein>
    <submittedName>
        <fullName evidence="1">Uncharacterized protein</fullName>
    </submittedName>
</protein>
<reference evidence="1" key="1">
    <citation type="journal article" date="2021" name="Genome Biol. Evol.">
        <title>A High-Quality Reference Genome for a Parasitic Bivalve with Doubly Uniparental Inheritance (Bivalvia: Unionida).</title>
        <authorList>
            <person name="Smith C.H."/>
        </authorList>
    </citation>
    <scope>NUCLEOTIDE SEQUENCE</scope>
    <source>
        <strain evidence="1">CHS0354</strain>
    </source>
</reference>
<proteinExistence type="predicted"/>
<accession>A0AAE0WAF0</accession>
<dbReference type="Proteomes" id="UP001195483">
    <property type="component" value="Unassembled WGS sequence"/>
</dbReference>
<gene>
    <name evidence="1" type="ORF">CHS0354_020465</name>
</gene>
<organism evidence="1 2">
    <name type="scientific">Potamilus streckersoni</name>
    <dbReference type="NCBI Taxonomy" id="2493646"/>
    <lineage>
        <taxon>Eukaryota</taxon>
        <taxon>Metazoa</taxon>
        <taxon>Spiralia</taxon>
        <taxon>Lophotrochozoa</taxon>
        <taxon>Mollusca</taxon>
        <taxon>Bivalvia</taxon>
        <taxon>Autobranchia</taxon>
        <taxon>Heteroconchia</taxon>
        <taxon>Palaeoheterodonta</taxon>
        <taxon>Unionida</taxon>
        <taxon>Unionoidea</taxon>
        <taxon>Unionidae</taxon>
        <taxon>Ambleminae</taxon>
        <taxon>Lampsilini</taxon>
        <taxon>Potamilus</taxon>
    </lineage>
</organism>
<sequence length="201" mass="22692">MVSKRSTRPPFPCFVLPSSLTYCKSSFLLNIGRDCREAIKESPLTPPRTSPVRCVGAWSRSPCSAVFVIAIRYLFETVVIMSKRKCKFTEVLRAEYPCFTSGQDDFYAKCSICDCHVDVGNKGTIALETHVAKKNIRAAGSSSKVTLFLSTFYFIDSQKFPYCRRKTSLPYGKASSVIQFYGMYSELNKKNVCRFRNGKKS</sequence>